<evidence type="ECO:0000256" key="4">
    <source>
        <dbReference type="ARBA" id="ARBA00022603"/>
    </source>
</evidence>
<gene>
    <name evidence="11" type="primary">6053919</name>
    <name evidence="10" type="ORF">CpipJ_CPIJ019697</name>
</gene>
<keyword evidence="8" id="KW-0175">Coiled coil</keyword>
<keyword evidence="6" id="KW-0949">S-adenosyl-L-methionine</keyword>
<dbReference type="KEGG" id="cqu:CpipJ_CPIJ019697"/>
<dbReference type="PROSITE" id="PS50280">
    <property type="entry name" value="SET"/>
    <property type="match status" value="1"/>
</dbReference>
<evidence type="ECO:0000256" key="2">
    <source>
        <dbReference type="ARBA" id="ARBA00004286"/>
    </source>
</evidence>
<dbReference type="PANTHER" id="PTHR22884">
    <property type="entry name" value="SET DOMAIN PROTEINS"/>
    <property type="match status" value="1"/>
</dbReference>
<evidence type="ECO:0000256" key="8">
    <source>
        <dbReference type="SAM" id="Coils"/>
    </source>
</evidence>
<dbReference type="GO" id="GO:0008276">
    <property type="term" value="F:protein methyltransferase activity"/>
    <property type="evidence" value="ECO:0007669"/>
    <property type="project" value="UniProtKB-ARBA"/>
</dbReference>
<dbReference type="Gene3D" id="2.170.270.10">
    <property type="entry name" value="SET domain"/>
    <property type="match status" value="1"/>
</dbReference>
<feature type="coiled-coil region" evidence="8">
    <location>
        <begin position="136"/>
        <end position="163"/>
    </location>
</feature>
<evidence type="ECO:0000313" key="12">
    <source>
        <dbReference type="Proteomes" id="UP000002320"/>
    </source>
</evidence>
<comment type="subcellular location">
    <subcellularLocation>
        <location evidence="2">Chromosome</location>
    </subcellularLocation>
    <subcellularLocation>
        <location evidence="1">Nucleus</location>
    </subcellularLocation>
</comment>
<keyword evidence="7" id="KW-0539">Nucleus</keyword>
<dbReference type="InterPro" id="IPR046341">
    <property type="entry name" value="SET_dom_sf"/>
</dbReference>
<dbReference type="InterPro" id="IPR050777">
    <property type="entry name" value="SET2_Histone-Lys_MeTrsfase"/>
</dbReference>
<dbReference type="InterPro" id="IPR001214">
    <property type="entry name" value="SET_dom"/>
</dbReference>
<keyword evidence="12" id="KW-1185">Reference proteome</keyword>
<dbReference type="Proteomes" id="UP000002320">
    <property type="component" value="Unassembled WGS sequence"/>
</dbReference>
<accession>B0XJV1</accession>
<sequence length="303" mass="35235">MMRGQWMQKQLLTTICPKHSLEQCSINISNWCFLCCKGGSFICSETCLTTFHLECRRFNPPESRYICEEFDSGRMPLYDEIVWAKYSVFMFWPRFWMWTSKRTFTCARHARFWLDQLEANLPLSRRRLGQRDDLKRSSIMERYNEARQIFERLQAEKAHAQESAPDDLSCLARSSASNESSTRYWRPNGSDRAGGHPPWYVGEVINNEELARRIKQKQDQKVENYYFLTMNTELTTDSGPKGNVARFIYHSCEPNCETLLWKVGGSQYVGLFALKDLKAPSTTTLRHSATRRSASVVRASVPS</sequence>
<dbReference type="GO" id="GO:0008757">
    <property type="term" value="F:S-adenosylmethionine-dependent methyltransferase activity"/>
    <property type="evidence" value="ECO:0007669"/>
    <property type="project" value="UniProtKB-ARBA"/>
</dbReference>
<dbReference type="VEuPathDB" id="VectorBase:CQUJHB000662"/>
<keyword evidence="5" id="KW-0808">Transferase</keyword>
<keyword evidence="3" id="KW-0158">Chromosome</keyword>
<dbReference type="InParanoid" id="B0XJV1"/>
<evidence type="ECO:0000256" key="6">
    <source>
        <dbReference type="ARBA" id="ARBA00022691"/>
    </source>
</evidence>
<dbReference type="STRING" id="7176.B0XJV1"/>
<proteinExistence type="predicted"/>
<dbReference type="OrthoDB" id="7763505at2759"/>
<dbReference type="Pfam" id="PF00856">
    <property type="entry name" value="SET"/>
    <property type="match status" value="1"/>
</dbReference>
<dbReference type="GO" id="GO:0005634">
    <property type="term" value="C:nucleus"/>
    <property type="evidence" value="ECO:0007669"/>
    <property type="project" value="UniProtKB-SubCell"/>
</dbReference>
<dbReference type="VEuPathDB" id="VectorBase:CQUJHB010222"/>
<reference evidence="10" key="1">
    <citation type="submission" date="2007-03" db="EMBL/GenBank/DDBJ databases">
        <title>Annotation of Culex pipiens quinquefasciatus.</title>
        <authorList>
            <consortium name="The Broad Institute Genome Sequencing Platform"/>
            <person name="Atkinson P.W."/>
            <person name="Hemingway J."/>
            <person name="Christensen B.M."/>
            <person name="Higgs S."/>
            <person name="Kodira C."/>
            <person name="Hannick L."/>
            <person name="Megy K."/>
            <person name="O'Leary S."/>
            <person name="Pearson M."/>
            <person name="Haas B.J."/>
            <person name="Mauceli E."/>
            <person name="Wortman J.R."/>
            <person name="Lee N.H."/>
            <person name="Guigo R."/>
            <person name="Stanke M."/>
            <person name="Alvarado L."/>
            <person name="Amedeo P."/>
            <person name="Antoine C.H."/>
            <person name="Arensburger P."/>
            <person name="Bidwell S.L."/>
            <person name="Crawford M."/>
            <person name="Camaro F."/>
            <person name="Devon K."/>
            <person name="Engels R."/>
            <person name="Hammond M."/>
            <person name="Howarth C."/>
            <person name="Koehrsen M."/>
            <person name="Lawson D."/>
            <person name="Montgomery P."/>
            <person name="Nene V."/>
            <person name="Nusbaum C."/>
            <person name="Puiu D."/>
            <person name="Romero-Severson J."/>
            <person name="Severson D.W."/>
            <person name="Shumway M."/>
            <person name="Sisk P."/>
            <person name="Stolte C."/>
            <person name="Zeng Q."/>
            <person name="Eisenstadt E."/>
            <person name="Fraser-Liggett C."/>
            <person name="Strausberg R."/>
            <person name="Galagan J."/>
            <person name="Birren B."/>
            <person name="Collins F.H."/>
        </authorList>
    </citation>
    <scope>NUCLEOTIDE SEQUENCE [LARGE SCALE GENOMIC DNA]</scope>
    <source>
        <strain evidence="10">JHB</strain>
    </source>
</reference>
<protein>
    <submittedName>
        <fullName evidence="10 11">Set domain protein</fullName>
    </submittedName>
</protein>
<name>B0XJV1_CULQU</name>
<feature type="domain" description="SET" evidence="9">
    <location>
        <begin position="22"/>
        <end position="288"/>
    </location>
</feature>
<dbReference type="eggNOG" id="KOG1081">
    <property type="taxonomic scope" value="Eukaryota"/>
</dbReference>
<keyword evidence="4" id="KW-0489">Methyltransferase</keyword>
<dbReference type="SUPFAM" id="SSF82199">
    <property type="entry name" value="SET domain"/>
    <property type="match status" value="1"/>
</dbReference>
<reference evidence="11" key="2">
    <citation type="submission" date="2021-02" db="UniProtKB">
        <authorList>
            <consortium name="EnsemblMetazoa"/>
        </authorList>
    </citation>
    <scope>IDENTIFICATION</scope>
    <source>
        <strain evidence="11">JHB</strain>
    </source>
</reference>
<dbReference type="EMBL" id="DS233619">
    <property type="protein sequence ID" value="EDS30796.1"/>
    <property type="molecule type" value="Genomic_DNA"/>
</dbReference>
<evidence type="ECO:0000313" key="10">
    <source>
        <dbReference type="EMBL" id="EDS30796.1"/>
    </source>
</evidence>
<dbReference type="HOGENOM" id="CLU_774474_0_0_1"/>
<dbReference type="GO" id="GO:0005694">
    <property type="term" value="C:chromosome"/>
    <property type="evidence" value="ECO:0007669"/>
    <property type="project" value="UniProtKB-SubCell"/>
</dbReference>
<evidence type="ECO:0000256" key="1">
    <source>
        <dbReference type="ARBA" id="ARBA00004123"/>
    </source>
</evidence>
<evidence type="ECO:0000256" key="7">
    <source>
        <dbReference type="ARBA" id="ARBA00023242"/>
    </source>
</evidence>
<organism>
    <name type="scientific">Culex quinquefasciatus</name>
    <name type="common">Southern house mosquito</name>
    <name type="synonym">Culex pungens</name>
    <dbReference type="NCBI Taxonomy" id="7176"/>
    <lineage>
        <taxon>Eukaryota</taxon>
        <taxon>Metazoa</taxon>
        <taxon>Ecdysozoa</taxon>
        <taxon>Arthropoda</taxon>
        <taxon>Hexapoda</taxon>
        <taxon>Insecta</taxon>
        <taxon>Pterygota</taxon>
        <taxon>Neoptera</taxon>
        <taxon>Endopterygota</taxon>
        <taxon>Diptera</taxon>
        <taxon>Nematocera</taxon>
        <taxon>Culicoidea</taxon>
        <taxon>Culicidae</taxon>
        <taxon>Culicinae</taxon>
        <taxon>Culicini</taxon>
        <taxon>Culex</taxon>
        <taxon>Culex</taxon>
    </lineage>
</organism>
<evidence type="ECO:0000259" key="9">
    <source>
        <dbReference type="PROSITE" id="PS50280"/>
    </source>
</evidence>
<dbReference type="GO" id="GO:0032259">
    <property type="term" value="P:methylation"/>
    <property type="evidence" value="ECO:0007669"/>
    <property type="project" value="UniProtKB-KW"/>
</dbReference>
<evidence type="ECO:0000256" key="3">
    <source>
        <dbReference type="ARBA" id="ARBA00022454"/>
    </source>
</evidence>
<dbReference type="GO" id="GO:0008170">
    <property type="term" value="F:N-methyltransferase activity"/>
    <property type="evidence" value="ECO:0007669"/>
    <property type="project" value="UniProtKB-ARBA"/>
</dbReference>
<dbReference type="EnsemblMetazoa" id="CPIJ019697-RA">
    <property type="protein sequence ID" value="CPIJ019697-PA"/>
    <property type="gene ID" value="CPIJ019697"/>
</dbReference>
<dbReference type="AlphaFoldDB" id="B0XJV1"/>
<evidence type="ECO:0000256" key="5">
    <source>
        <dbReference type="ARBA" id="ARBA00022679"/>
    </source>
</evidence>
<evidence type="ECO:0000313" key="11">
    <source>
        <dbReference type="EnsemblMetazoa" id="CPIJ019697-PA"/>
    </source>
</evidence>
<dbReference type="VEuPathDB" id="VectorBase:CPIJ019697"/>